<sequence length="537" mass="58233">MACGIATWAALAGGVKSASVEESSIAQDGIDALKLQKPPHNLTGRKIAIGQLEIGRPPQSGLDKAANTNQVVSIVRAFLRNQPAKSNTNLDTHAAQVASILIGNSKAIKGVAPNARLYSSAAAIPHKGGQPEECLSAQYLAMQNGGDVRAINFSFGEALQQDPRPSAKLDGNALLTRCIDWSARVHNVVYVVAGNQGKGGIPIPTDNFNGMNIAFTTRLNGVYAKVDFSNIGDVAPRILKRNNGVETNLGGRRGISLAAPGNKVSVANLEGKQTTSIGTSFAAPHVTATVALLQEFGDRQLRTNCKRGAGCKLPWGLDARRHEVMKAVMMNSADKIKDSSNGQLLGMTRTLLEKNNQNWLESDAYKNPKVPLNIQMGAGQLNAFRAYQQFSPGEWKPEQPVPAIGWDYGKVGAGNVSFQDYALANPLQQGSYVALTLAWDRLVELSDRNRNGQFDAGEKFNDRGLNNLDLYLMRAEDNDIRKSISSSISDLDSVEHIFHQIPTTGRYKIRVLFRQRVNQPIQPYALAWWTVPASQKL</sequence>
<dbReference type="AlphaFoldDB" id="A0A2T1D7B2"/>
<proteinExistence type="inferred from homology"/>
<evidence type="ECO:0000256" key="2">
    <source>
        <dbReference type="ARBA" id="ARBA00022670"/>
    </source>
</evidence>
<accession>A0A2T1D7B2</accession>
<comment type="caution">
    <text evidence="7">The sequence shown here is derived from an EMBL/GenBank/DDBJ whole genome shotgun (WGS) entry which is preliminary data.</text>
</comment>
<reference evidence="7 8" key="2">
    <citation type="submission" date="2018-03" db="EMBL/GenBank/DDBJ databases">
        <title>The ancient ancestry and fast evolution of plastids.</title>
        <authorList>
            <person name="Moore K.R."/>
            <person name="Magnabosco C."/>
            <person name="Momper L."/>
            <person name="Gold D.A."/>
            <person name="Bosak T."/>
            <person name="Fournier G.P."/>
        </authorList>
    </citation>
    <scope>NUCLEOTIDE SEQUENCE [LARGE SCALE GENOMIC DNA]</scope>
    <source>
        <strain evidence="7 8">ULC007</strain>
    </source>
</reference>
<dbReference type="InterPro" id="IPR008979">
    <property type="entry name" value="Galactose-bd-like_sf"/>
</dbReference>
<evidence type="ECO:0000256" key="5">
    <source>
        <dbReference type="PROSITE-ProRule" id="PRU01240"/>
    </source>
</evidence>
<evidence type="ECO:0000313" key="7">
    <source>
        <dbReference type="EMBL" id="PSB16331.1"/>
    </source>
</evidence>
<dbReference type="PROSITE" id="PS00138">
    <property type="entry name" value="SUBTILASE_SER"/>
    <property type="match status" value="1"/>
</dbReference>
<comment type="caution">
    <text evidence="5">Lacks conserved residue(s) required for the propagation of feature annotation.</text>
</comment>
<evidence type="ECO:0000256" key="4">
    <source>
        <dbReference type="ARBA" id="ARBA00022825"/>
    </source>
</evidence>
<name>A0A2T1D7B2_9CYAN</name>
<protein>
    <submittedName>
        <fullName evidence="7">Peptidase S8 and S53 subtilisin kexin sedolisin</fullName>
    </submittedName>
</protein>
<comment type="similarity">
    <text evidence="1 5">Belongs to the peptidase S8 family.</text>
</comment>
<keyword evidence="8" id="KW-1185">Reference proteome</keyword>
<organism evidence="7 8">
    <name type="scientific">Phormidesmis priestleyi ULC007</name>
    <dbReference type="NCBI Taxonomy" id="1920490"/>
    <lineage>
        <taxon>Bacteria</taxon>
        <taxon>Bacillati</taxon>
        <taxon>Cyanobacteriota</taxon>
        <taxon>Cyanophyceae</taxon>
        <taxon>Leptolyngbyales</taxon>
        <taxon>Leptolyngbyaceae</taxon>
        <taxon>Phormidesmis</taxon>
    </lineage>
</organism>
<dbReference type="PANTHER" id="PTHR43806:SF11">
    <property type="entry name" value="CEREVISIN-RELATED"/>
    <property type="match status" value="1"/>
</dbReference>
<dbReference type="EMBL" id="PVWG01000044">
    <property type="protein sequence ID" value="PSB16331.1"/>
    <property type="molecule type" value="Genomic_DNA"/>
</dbReference>
<keyword evidence="2" id="KW-0645">Protease</keyword>
<dbReference type="Pfam" id="PF00082">
    <property type="entry name" value="Peptidase_S8"/>
    <property type="match status" value="1"/>
</dbReference>
<evidence type="ECO:0000256" key="3">
    <source>
        <dbReference type="ARBA" id="ARBA00022801"/>
    </source>
</evidence>
<feature type="domain" description="Peptidase S8/S53" evidence="6">
    <location>
        <begin position="66"/>
        <end position="339"/>
    </location>
</feature>
<dbReference type="SUPFAM" id="SSF52743">
    <property type="entry name" value="Subtilisin-like"/>
    <property type="match status" value="1"/>
</dbReference>
<evidence type="ECO:0000259" key="6">
    <source>
        <dbReference type="Pfam" id="PF00082"/>
    </source>
</evidence>
<dbReference type="STRING" id="1920490.GCA_001895925_01198"/>
<dbReference type="Proteomes" id="UP000238634">
    <property type="component" value="Unassembled WGS sequence"/>
</dbReference>
<dbReference type="GO" id="GO:0006508">
    <property type="term" value="P:proteolysis"/>
    <property type="evidence" value="ECO:0007669"/>
    <property type="project" value="UniProtKB-KW"/>
</dbReference>
<evidence type="ECO:0000313" key="8">
    <source>
        <dbReference type="Proteomes" id="UP000238634"/>
    </source>
</evidence>
<gene>
    <name evidence="7" type="ORF">C7B65_22040</name>
</gene>
<evidence type="ECO:0000256" key="1">
    <source>
        <dbReference type="ARBA" id="ARBA00011073"/>
    </source>
</evidence>
<dbReference type="OrthoDB" id="9798386at2"/>
<dbReference type="PROSITE" id="PS51892">
    <property type="entry name" value="SUBTILASE"/>
    <property type="match status" value="1"/>
</dbReference>
<reference evidence="7 8" key="1">
    <citation type="submission" date="2018-02" db="EMBL/GenBank/DDBJ databases">
        <authorList>
            <person name="Cohen D.B."/>
            <person name="Kent A.D."/>
        </authorList>
    </citation>
    <scope>NUCLEOTIDE SEQUENCE [LARGE SCALE GENOMIC DNA]</scope>
    <source>
        <strain evidence="7 8">ULC007</strain>
    </source>
</reference>
<dbReference type="Gene3D" id="3.40.50.200">
    <property type="entry name" value="Peptidase S8/S53 domain"/>
    <property type="match status" value="1"/>
</dbReference>
<dbReference type="SUPFAM" id="SSF49785">
    <property type="entry name" value="Galactose-binding domain-like"/>
    <property type="match status" value="1"/>
</dbReference>
<keyword evidence="3" id="KW-0378">Hydrolase</keyword>
<dbReference type="InterPro" id="IPR023828">
    <property type="entry name" value="Peptidase_S8_Ser-AS"/>
</dbReference>
<dbReference type="InterPro" id="IPR036852">
    <property type="entry name" value="Peptidase_S8/S53_dom_sf"/>
</dbReference>
<dbReference type="PANTHER" id="PTHR43806">
    <property type="entry name" value="PEPTIDASE S8"/>
    <property type="match status" value="1"/>
</dbReference>
<dbReference type="InterPro" id="IPR050131">
    <property type="entry name" value="Peptidase_S8_subtilisin-like"/>
</dbReference>
<keyword evidence="4" id="KW-0720">Serine protease</keyword>
<dbReference type="InterPro" id="IPR000209">
    <property type="entry name" value="Peptidase_S8/S53_dom"/>
</dbReference>
<dbReference type="GO" id="GO:0004252">
    <property type="term" value="F:serine-type endopeptidase activity"/>
    <property type="evidence" value="ECO:0007669"/>
    <property type="project" value="InterPro"/>
</dbReference>